<keyword evidence="1" id="KW-0812">Transmembrane</keyword>
<evidence type="ECO:0000313" key="4">
    <source>
        <dbReference type="Proteomes" id="UP001597425"/>
    </source>
</evidence>
<sequence>MALLPLFGAAEPRENPEALLREHVQELAPGTSMVTMVIDLEADGPQRQLYRYADTGEPLPEGDSLFEIGSVTKIFTSLLLADMVGRGEVTLDTTVGEIVPTRQLPEPVSSITLLELSQHTSGLPRLPSDPASLLHIILHRTNPYSGLHREDLYGALESVKISGRGDFAYSNLGVALLGQLLAERAGEDYWPLLQERVLLPRGLTDIHLDDESVEERLLHGHRRNGLDTSLWEMGAYAPAGDLSASVESLARLLELQMTESCPLWKFCIDGDEKNSVPLAWMVDDWQGETLVWHNGGTGGFRSFVGFVPEQKRGVVVLSNRAVRVGYLAEQLLGNSTELVPRPEPRYLLILCSISLVFLVPFSLGVYWWNLRSPGRKALLWCRLFLAGGWRWRRREAGRWEYLAWLGAVVPLYALLAFFGAWEAIPVEALWASASMSAVLIVALLIRPEAPHRGTGEGGEEAVAAR</sequence>
<keyword evidence="1" id="KW-1133">Transmembrane helix</keyword>
<organism evidence="3 4">
    <name type="scientific">Microbulbifer halophilus</name>
    <dbReference type="NCBI Taxonomy" id="453963"/>
    <lineage>
        <taxon>Bacteria</taxon>
        <taxon>Pseudomonadati</taxon>
        <taxon>Pseudomonadota</taxon>
        <taxon>Gammaproteobacteria</taxon>
        <taxon>Cellvibrionales</taxon>
        <taxon>Microbulbiferaceae</taxon>
        <taxon>Microbulbifer</taxon>
    </lineage>
</organism>
<dbReference type="InterPro" id="IPR012338">
    <property type="entry name" value="Beta-lactam/transpept-like"/>
</dbReference>
<accession>A0ABW5E8Z7</accession>
<proteinExistence type="predicted"/>
<dbReference type="PANTHER" id="PTHR46825:SF15">
    <property type="entry name" value="BETA-LACTAMASE-RELATED DOMAIN-CONTAINING PROTEIN"/>
    <property type="match status" value="1"/>
</dbReference>
<feature type="transmembrane region" description="Helical" evidence="1">
    <location>
        <begin position="346"/>
        <end position="368"/>
    </location>
</feature>
<dbReference type="Gene3D" id="3.40.710.10">
    <property type="entry name" value="DD-peptidase/beta-lactamase superfamily"/>
    <property type="match status" value="1"/>
</dbReference>
<evidence type="ECO:0000313" key="3">
    <source>
        <dbReference type="EMBL" id="MFD2309971.1"/>
    </source>
</evidence>
<protein>
    <submittedName>
        <fullName evidence="3">Serine hydrolase domain-containing protein</fullName>
        <ecNumber evidence="3">3.-.-.-</ecNumber>
    </submittedName>
</protein>
<feature type="transmembrane region" description="Helical" evidence="1">
    <location>
        <begin position="401"/>
        <end position="421"/>
    </location>
</feature>
<dbReference type="InterPro" id="IPR001466">
    <property type="entry name" value="Beta-lactam-related"/>
</dbReference>
<dbReference type="EC" id="3.-.-.-" evidence="3"/>
<evidence type="ECO:0000259" key="2">
    <source>
        <dbReference type="Pfam" id="PF00144"/>
    </source>
</evidence>
<dbReference type="RefSeq" id="WP_265719935.1">
    <property type="nucleotide sequence ID" value="NZ_JAPIVK010000001.1"/>
</dbReference>
<dbReference type="Proteomes" id="UP001597425">
    <property type="component" value="Unassembled WGS sequence"/>
</dbReference>
<dbReference type="GO" id="GO:0016787">
    <property type="term" value="F:hydrolase activity"/>
    <property type="evidence" value="ECO:0007669"/>
    <property type="project" value="UniProtKB-KW"/>
</dbReference>
<name>A0ABW5E8Z7_9GAMM</name>
<dbReference type="Pfam" id="PF00144">
    <property type="entry name" value="Beta-lactamase"/>
    <property type="match status" value="1"/>
</dbReference>
<feature type="transmembrane region" description="Helical" evidence="1">
    <location>
        <begin position="427"/>
        <end position="445"/>
    </location>
</feature>
<evidence type="ECO:0000256" key="1">
    <source>
        <dbReference type="SAM" id="Phobius"/>
    </source>
</evidence>
<gene>
    <name evidence="3" type="ORF">ACFSKX_06020</name>
</gene>
<reference evidence="4" key="1">
    <citation type="journal article" date="2019" name="Int. J. Syst. Evol. Microbiol.">
        <title>The Global Catalogue of Microorganisms (GCM) 10K type strain sequencing project: providing services to taxonomists for standard genome sequencing and annotation.</title>
        <authorList>
            <consortium name="The Broad Institute Genomics Platform"/>
            <consortium name="The Broad Institute Genome Sequencing Center for Infectious Disease"/>
            <person name="Wu L."/>
            <person name="Ma J."/>
        </authorList>
    </citation>
    <scope>NUCLEOTIDE SEQUENCE [LARGE SCALE GENOMIC DNA]</scope>
    <source>
        <strain evidence="4">KCTC 12848</strain>
    </source>
</reference>
<dbReference type="PANTHER" id="PTHR46825">
    <property type="entry name" value="D-ALANYL-D-ALANINE-CARBOXYPEPTIDASE/ENDOPEPTIDASE AMPH"/>
    <property type="match status" value="1"/>
</dbReference>
<dbReference type="SUPFAM" id="SSF56601">
    <property type="entry name" value="beta-lactamase/transpeptidase-like"/>
    <property type="match status" value="1"/>
</dbReference>
<keyword evidence="1" id="KW-0472">Membrane</keyword>
<comment type="caution">
    <text evidence="3">The sequence shown here is derived from an EMBL/GenBank/DDBJ whole genome shotgun (WGS) entry which is preliminary data.</text>
</comment>
<dbReference type="InterPro" id="IPR050491">
    <property type="entry name" value="AmpC-like"/>
</dbReference>
<feature type="domain" description="Beta-lactamase-related" evidence="2">
    <location>
        <begin position="51"/>
        <end position="323"/>
    </location>
</feature>
<keyword evidence="4" id="KW-1185">Reference proteome</keyword>
<keyword evidence="3" id="KW-0378">Hydrolase</keyword>
<dbReference type="EMBL" id="JBHUJD010000006">
    <property type="protein sequence ID" value="MFD2309971.1"/>
    <property type="molecule type" value="Genomic_DNA"/>
</dbReference>